<evidence type="ECO:0000259" key="3">
    <source>
        <dbReference type="Pfam" id="PF16201"/>
    </source>
</evidence>
<protein>
    <recommendedName>
        <fullName evidence="6">Ribosome 60S biogenesis N-terminal-domain containing protein</fullName>
    </recommendedName>
</protein>
<dbReference type="PANTHER" id="PTHR13500:SF0">
    <property type="entry name" value="NUCLEOLAR PRE-RIBOSOMAL-ASSOCIATED PROTEIN 1"/>
    <property type="match status" value="1"/>
</dbReference>
<evidence type="ECO:0000313" key="4">
    <source>
        <dbReference type="EMBL" id="CTR09593.1"/>
    </source>
</evidence>
<dbReference type="InterPro" id="IPR032436">
    <property type="entry name" value="URB1_C"/>
</dbReference>
<proteinExistence type="predicted"/>
<dbReference type="GO" id="GO:0005730">
    <property type="term" value="C:nucleolus"/>
    <property type="evidence" value="ECO:0007669"/>
    <property type="project" value="TreeGrafter"/>
</dbReference>
<name>A0A0K3CKV2_RHOTO</name>
<dbReference type="EMBL" id="CWKI01000010">
    <property type="protein sequence ID" value="CTR09593.1"/>
    <property type="molecule type" value="Genomic_DNA"/>
</dbReference>
<dbReference type="InterPro" id="IPR016024">
    <property type="entry name" value="ARM-type_fold"/>
</dbReference>
<dbReference type="PANTHER" id="PTHR13500">
    <property type="entry name" value="NUCLEOLAR PRERIBOSOMAL-ASSOCIATED PROTEIN 1"/>
    <property type="match status" value="1"/>
</dbReference>
<dbReference type="GO" id="GO:0000463">
    <property type="term" value="P:maturation of LSU-rRNA from tricistronic rRNA transcript (SSU-rRNA, 5.8S rRNA, LSU-rRNA)"/>
    <property type="evidence" value="ECO:0007669"/>
    <property type="project" value="TreeGrafter"/>
</dbReference>
<feature type="region of interest" description="Disordered" evidence="1">
    <location>
        <begin position="997"/>
        <end position="1021"/>
    </location>
</feature>
<reference evidence="4 5" key="1">
    <citation type="submission" date="2015-07" db="EMBL/GenBank/DDBJ databases">
        <authorList>
            <person name="Cajimat M.N.B."/>
            <person name="Milazzo M.L."/>
            <person name="Fulhorst C.F."/>
        </authorList>
    </citation>
    <scope>NUCLEOTIDE SEQUENCE [LARGE SCALE GENOMIC DNA]</scope>
    <source>
        <strain evidence="4">Single colony</strain>
    </source>
</reference>
<feature type="domain" description="URB1 N-terminal" evidence="2">
    <location>
        <begin position="80"/>
        <end position="389"/>
    </location>
</feature>
<gene>
    <name evidence="4" type="primary">FGENESH: predicted gene_10.291</name>
    <name evidence="4" type="ORF">BN2166_0054540</name>
</gene>
<evidence type="ECO:0000259" key="2">
    <source>
        <dbReference type="Pfam" id="PF11707"/>
    </source>
</evidence>
<feature type="region of interest" description="Disordered" evidence="1">
    <location>
        <begin position="1"/>
        <end position="27"/>
    </location>
</feature>
<organism evidence="4 5">
    <name type="scientific">Rhodotorula toruloides</name>
    <name type="common">Yeast</name>
    <name type="synonym">Rhodosporidium toruloides</name>
    <dbReference type="NCBI Taxonomy" id="5286"/>
    <lineage>
        <taxon>Eukaryota</taxon>
        <taxon>Fungi</taxon>
        <taxon>Dikarya</taxon>
        <taxon>Basidiomycota</taxon>
        <taxon>Pucciniomycotina</taxon>
        <taxon>Microbotryomycetes</taxon>
        <taxon>Sporidiobolales</taxon>
        <taxon>Sporidiobolaceae</taxon>
        <taxon>Rhodotorula</taxon>
    </lineage>
</organism>
<dbReference type="SUPFAM" id="SSF48371">
    <property type="entry name" value="ARM repeat"/>
    <property type="match status" value="1"/>
</dbReference>
<sequence>MDEQTAGQPPPHRQAKPQQATIPPFDSPDAVVRSFKTRDAAALQAALNQIDKRAAALVAKEAPRAQPDLLLDYLKLHPGCEGVFEAWDLANKVHQQLPLSSAVLSCLTSLVRLASTDPFTPSPDLLKTLLSPKYHPYLERSLNPGRNDVTTAALKLCNVLVGFGGGKYARKVFGCFGWSPKVTSRLYKTRLRSLTSSNALSKPDIRTLLILLVLSFLSASDVRLKSQVLETKGLLSGVFKGLNEDPESVVGLVLEVVAREVVVERRVGLEARRNVFDEACINELVKLYDYPLPVSDDDLPPSHPSLSIHRFLQLLTTWLSDQIASSPPGRSSHPQRVLSTLLRALKVTESPRQRDLGLEILRSAPILAGAFWTKFPSSLDPRLSSRWVSAITFATQVVGLPVARDLAKAGAAPPAVSTILDTVLPPSTSSTLNRAWYTKSITHETPLVSFLSSLFLLSILQKAAKVLEVMAETSRVLEEGEGGRWAVQARKVRDELRNRLPDPSIVVGLMTKTAAAAAASAATGKEKEGEATVATKKKDDGMAEGALLRTNVALRLLFLYHRVAPSLIATLKFDFAKLPQTYAQHARPASSDSDSTDAQGSCGLLAISSSYALRLAAAHSSSSNISLNRPGDHYKYSLVPLFQLYRTPATHSNRALLREILRRQLDSPLLFGVPGADLVIEGEVDVWLRALPVPAAEGAGGSATSEEMDTVLDFFAKCVQKTLTAPLKLEHSAQEAERGFSRLLATVVAELAANQDQAVRAFVKDAVLHFLAQQKELAMVRRLVDVLEETLPKEEELVGLLRNCLAVAQGQEVVDGADASLASRLEALEDDEIASAVATLSPVKHNVFASLAKSTQLDRALAVMPLPLVLLHARTIDLADPIIAQTVLDLVSASSFHVPAARILLRRFVNGVQAEEIAALIVRIYGHAGEAAKKEIKEMLVAQEGLLGVFKHDVLSSAGYTNAVRLLGQLLDSTVASDILLVQPFCDSVLADLNATSPATEQPAKKRKRRSSPPPPATGLSQRVLAAGPLLPFFATTSSLPLLEALLSHFSADRTTLDAASKQLLGSAFARVLDLPTSTSFLSFWSSQFSRLNSLSTIGGLEKAGDVLVKGADALLPFSTSSATRSKEWSSLPKADEWAAELLAGSTVSPAQAKTLAALLYRSTAARGRYTAWLAEQGAGTDLVALAAPLEAVFKVAEANGHASAAVQPAIVAALVQQLATLPARADAEALRAIVTLVSATSHDTTTDVEAVLRTRLASLGRDDFRAADIRLASTLAKADSSLKSALEAFVNATFEGLVRRFAEDEEDGEEVKQLVEELTVTLHEQSGLSLTGNALSPLVTAITTRRLEQPYATAFGTALCKQQQLKDNEVTRHLNEIFASPRFHAFTANPTESPVAVSSALALVLALASSSPTAAANARSVERLISFYRGTLSTVDRSLLDLFQRIELVSGASISPALRNWAPSVDSASLLDGTRIAAVAASQKTFVRRSWARAFASTRTSFAPEDDAKTYDPHFIVPFVAALADEDDLKPQEWTTLLESGMLGTVVAALASSDNGLRGLARSALAAVIKKVEPLTFREKDELVLVLTQVRLTIYFQAGEAIPSSIALFLAHCVSLIGAPESPLYPPFMRFLLQRSTMDVRDVPLFYNMLYSSNTDEFAAAPREERAWMVRYLTEGLVRSQDWKIYRRRQVFELLASLFEASRQDPPLRKLVLKFLIRATSIPTAARELLSRNGLLGWLSSQLPLDIAERRLFLHVVCSMAQVVPWDKMAGVADVVEAMVNAVGPDVTAVDAATLLDLIRHIVTHLSPSSTSSSLLPFILSRLSDTLQALSTTLDTPSASSSVPQRFYTTVTLLAFVRHEAMLPERKEDRELWSAAVKAGLKAGVKELVTETIRILSG</sequence>
<dbReference type="InterPro" id="IPR039844">
    <property type="entry name" value="URB1"/>
</dbReference>
<dbReference type="Proteomes" id="UP000199069">
    <property type="component" value="Unassembled WGS sequence"/>
</dbReference>
<dbReference type="Pfam" id="PF16201">
    <property type="entry name" value="NopRA1"/>
    <property type="match status" value="1"/>
</dbReference>
<dbReference type="GO" id="GO:0000466">
    <property type="term" value="P:maturation of 5.8S rRNA from tricistronic rRNA transcript (SSU-rRNA, 5.8S rRNA, LSU-rRNA)"/>
    <property type="evidence" value="ECO:0007669"/>
    <property type="project" value="TreeGrafter"/>
</dbReference>
<evidence type="ECO:0008006" key="6">
    <source>
        <dbReference type="Google" id="ProtNLM"/>
    </source>
</evidence>
<dbReference type="OMA" id="VVWVWQS"/>
<dbReference type="STRING" id="5286.A0A0K3CKV2"/>
<feature type="domain" description="URB1 C-terminal" evidence="3">
    <location>
        <begin position="1544"/>
        <end position="1739"/>
    </location>
</feature>
<evidence type="ECO:0000256" key="1">
    <source>
        <dbReference type="SAM" id="MobiDB-lite"/>
    </source>
</evidence>
<evidence type="ECO:0000313" key="5">
    <source>
        <dbReference type="Proteomes" id="UP000199069"/>
    </source>
</evidence>
<accession>A0A0K3CKV2</accession>
<keyword evidence="5" id="KW-1185">Reference proteome</keyword>
<dbReference type="InterPro" id="IPR021714">
    <property type="entry name" value="URB1_N"/>
</dbReference>
<dbReference type="Pfam" id="PF11707">
    <property type="entry name" value="Npa1"/>
    <property type="match status" value="1"/>
</dbReference>